<sequence length="285" mass="32412">MEMSRPNEPTINTTNIKSAKQLSQYALLLILTLLVLGPFLLGLWTSLMPTADISKGALWSKNISLDNYVTAIKTTPILRYLLNSLVISTVTMLFQVLLCSMSAYAFVFLKFKYRKQLFMLFLMTMMLPFEAEVIPNFSTVRSMGLLNHYAAMVIPFLTAAFGTFMLRQAFMQMPTELKEAADIEGLSHWQFYWHLALPYTKVTLMTLAAYSFLSSWNQYLWPMLTTFSDNFRPVQDGLRQLQGQESFNNWGMIQASAAIVVIPTLIILFVGQHYFKAGLNEGAVK</sequence>
<dbReference type="Pfam" id="PF00528">
    <property type="entry name" value="BPD_transp_1"/>
    <property type="match status" value="1"/>
</dbReference>
<name>A0A1Z5IDU6_9LACO</name>
<dbReference type="GO" id="GO:0055085">
    <property type="term" value="P:transmembrane transport"/>
    <property type="evidence" value="ECO:0007669"/>
    <property type="project" value="InterPro"/>
</dbReference>
<dbReference type="InterPro" id="IPR035906">
    <property type="entry name" value="MetI-like_sf"/>
</dbReference>
<dbReference type="PANTHER" id="PTHR43744:SF8">
    <property type="entry name" value="SN-GLYCEROL-3-PHOSPHATE TRANSPORT SYSTEM PERMEASE PROTEIN UGPE"/>
    <property type="match status" value="1"/>
</dbReference>
<dbReference type="CDD" id="cd06261">
    <property type="entry name" value="TM_PBP2"/>
    <property type="match status" value="1"/>
</dbReference>
<evidence type="ECO:0000256" key="7">
    <source>
        <dbReference type="RuleBase" id="RU363032"/>
    </source>
</evidence>
<feature type="transmembrane region" description="Helical" evidence="7">
    <location>
        <begin position="85"/>
        <end position="109"/>
    </location>
</feature>
<dbReference type="Gene3D" id="1.10.3720.10">
    <property type="entry name" value="MetI-like"/>
    <property type="match status" value="1"/>
</dbReference>
<evidence type="ECO:0000256" key="4">
    <source>
        <dbReference type="ARBA" id="ARBA00022692"/>
    </source>
</evidence>
<protein>
    <submittedName>
        <fullName evidence="9">Glycerol-3-phosphate ABC transporter permease protein</fullName>
    </submittedName>
</protein>
<evidence type="ECO:0000256" key="1">
    <source>
        <dbReference type="ARBA" id="ARBA00004651"/>
    </source>
</evidence>
<keyword evidence="6 7" id="KW-0472">Membrane</keyword>
<feature type="transmembrane region" description="Helical" evidence="7">
    <location>
        <begin position="116"/>
        <end position="137"/>
    </location>
</feature>
<keyword evidence="4 7" id="KW-0812">Transmembrane</keyword>
<dbReference type="PROSITE" id="PS50928">
    <property type="entry name" value="ABC_TM1"/>
    <property type="match status" value="1"/>
</dbReference>
<feature type="domain" description="ABC transmembrane type-1" evidence="8">
    <location>
        <begin position="81"/>
        <end position="271"/>
    </location>
</feature>
<organism evidence="9 10">
    <name type="scientific">Secundilactobacillus mixtipabuli</name>
    <dbReference type="NCBI Taxonomy" id="1435342"/>
    <lineage>
        <taxon>Bacteria</taxon>
        <taxon>Bacillati</taxon>
        <taxon>Bacillota</taxon>
        <taxon>Bacilli</taxon>
        <taxon>Lactobacillales</taxon>
        <taxon>Lactobacillaceae</taxon>
        <taxon>Secundilactobacillus</taxon>
    </lineage>
</organism>
<feature type="transmembrane region" description="Helical" evidence="7">
    <location>
        <begin position="250"/>
        <end position="270"/>
    </location>
</feature>
<keyword evidence="5 7" id="KW-1133">Transmembrane helix</keyword>
<gene>
    <name evidence="9" type="primary">ugpE</name>
    <name evidence="9" type="ORF">IWT30_01906</name>
</gene>
<dbReference type="PANTHER" id="PTHR43744">
    <property type="entry name" value="ABC TRANSPORTER PERMEASE PROTEIN MG189-RELATED-RELATED"/>
    <property type="match status" value="1"/>
</dbReference>
<dbReference type="Proteomes" id="UP000198374">
    <property type="component" value="Unassembled WGS sequence"/>
</dbReference>
<evidence type="ECO:0000256" key="3">
    <source>
        <dbReference type="ARBA" id="ARBA00022475"/>
    </source>
</evidence>
<comment type="caution">
    <text evidence="9">The sequence shown here is derived from an EMBL/GenBank/DDBJ whole genome shotgun (WGS) entry which is preliminary data.</text>
</comment>
<dbReference type="InterPro" id="IPR000515">
    <property type="entry name" value="MetI-like"/>
</dbReference>
<comment type="subcellular location">
    <subcellularLocation>
        <location evidence="1 7">Cell membrane</location>
        <topology evidence="1 7">Multi-pass membrane protein</topology>
    </subcellularLocation>
</comment>
<evidence type="ECO:0000313" key="10">
    <source>
        <dbReference type="Proteomes" id="UP000198374"/>
    </source>
</evidence>
<reference evidence="9 10" key="1">
    <citation type="submission" date="2015-11" db="EMBL/GenBank/DDBJ databases">
        <title>Draft genome sequences of new species of the genus Lactobacillus isolated from orchardgrass silage.</title>
        <authorList>
            <person name="Tohno M."/>
            <person name="Tanizawa Y."/>
            <person name="Arita M."/>
        </authorList>
    </citation>
    <scope>NUCLEOTIDE SEQUENCE [LARGE SCALE GENOMIC DNA]</scope>
    <source>
        <strain evidence="9 10">IWT30</strain>
    </source>
</reference>
<dbReference type="SUPFAM" id="SSF161098">
    <property type="entry name" value="MetI-like"/>
    <property type="match status" value="1"/>
</dbReference>
<feature type="transmembrane region" description="Helical" evidence="7">
    <location>
        <begin position="149"/>
        <end position="170"/>
    </location>
</feature>
<evidence type="ECO:0000313" key="9">
    <source>
        <dbReference type="EMBL" id="GAW99926.1"/>
    </source>
</evidence>
<proteinExistence type="inferred from homology"/>
<evidence type="ECO:0000256" key="2">
    <source>
        <dbReference type="ARBA" id="ARBA00022448"/>
    </source>
</evidence>
<comment type="similarity">
    <text evidence="7">Belongs to the binding-protein-dependent transport system permease family.</text>
</comment>
<keyword evidence="2 7" id="KW-0813">Transport</keyword>
<evidence type="ECO:0000259" key="8">
    <source>
        <dbReference type="PROSITE" id="PS50928"/>
    </source>
</evidence>
<feature type="transmembrane region" description="Helical" evidence="7">
    <location>
        <begin position="25"/>
        <end position="44"/>
    </location>
</feature>
<feature type="transmembrane region" description="Helical" evidence="7">
    <location>
        <begin position="191"/>
        <end position="213"/>
    </location>
</feature>
<dbReference type="AlphaFoldDB" id="A0A1Z5IDU6"/>
<evidence type="ECO:0000256" key="6">
    <source>
        <dbReference type="ARBA" id="ARBA00023136"/>
    </source>
</evidence>
<dbReference type="EMBL" id="BCMF01000009">
    <property type="protein sequence ID" value="GAW99926.1"/>
    <property type="molecule type" value="Genomic_DNA"/>
</dbReference>
<dbReference type="GO" id="GO:0005886">
    <property type="term" value="C:plasma membrane"/>
    <property type="evidence" value="ECO:0007669"/>
    <property type="project" value="UniProtKB-SubCell"/>
</dbReference>
<evidence type="ECO:0000256" key="5">
    <source>
        <dbReference type="ARBA" id="ARBA00022989"/>
    </source>
</evidence>
<keyword evidence="3" id="KW-1003">Cell membrane</keyword>
<accession>A0A1Z5IDU6</accession>
<keyword evidence="10" id="KW-1185">Reference proteome</keyword>